<dbReference type="Proteomes" id="UP001470230">
    <property type="component" value="Unassembled WGS sequence"/>
</dbReference>
<feature type="domain" description="DDE-1" evidence="1">
    <location>
        <begin position="120"/>
        <end position="338"/>
    </location>
</feature>
<evidence type="ECO:0000313" key="3">
    <source>
        <dbReference type="Proteomes" id="UP001470230"/>
    </source>
</evidence>
<keyword evidence="3" id="KW-1185">Reference proteome</keyword>
<dbReference type="EMBL" id="JAPFFF010000031">
    <property type="protein sequence ID" value="KAK8845055.1"/>
    <property type="molecule type" value="Genomic_DNA"/>
</dbReference>
<evidence type="ECO:0000259" key="1">
    <source>
        <dbReference type="Pfam" id="PF03184"/>
    </source>
</evidence>
<organism evidence="2 3">
    <name type="scientific">Tritrichomonas musculus</name>
    <dbReference type="NCBI Taxonomy" id="1915356"/>
    <lineage>
        <taxon>Eukaryota</taxon>
        <taxon>Metamonada</taxon>
        <taxon>Parabasalia</taxon>
        <taxon>Tritrichomonadida</taxon>
        <taxon>Tritrichomonadidae</taxon>
        <taxon>Tritrichomonas</taxon>
    </lineage>
</organism>
<dbReference type="InterPro" id="IPR050863">
    <property type="entry name" value="CenT-Element_Derived"/>
</dbReference>
<protein>
    <recommendedName>
        <fullName evidence="1">DDE-1 domain-containing protein</fullName>
    </recommendedName>
</protein>
<accession>A0ABR2HDD8</accession>
<reference evidence="2 3" key="1">
    <citation type="submission" date="2024-04" db="EMBL/GenBank/DDBJ databases">
        <title>Tritrichomonas musculus Genome.</title>
        <authorList>
            <person name="Alves-Ferreira E."/>
            <person name="Grigg M."/>
            <person name="Lorenzi H."/>
            <person name="Galac M."/>
        </authorList>
    </citation>
    <scope>NUCLEOTIDE SEQUENCE [LARGE SCALE GENOMIC DNA]</scope>
    <source>
        <strain evidence="2 3">EAF2021</strain>
    </source>
</reference>
<name>A0ABR2HDD8_9EUKA</name>
<gene>
    <name evidence="2" type="ORF">M9Y10_021231</name>
</gene>
<sequence length="455" mass="53247">MVTFFWGIFIKKLGCLGYFLKYYWAYPQHYDERIRQFKKRHNFARRKAHKKRRPTASDETIEEFLTSIEQIFNTTPKSHIFNADETFWRLCENGDYTWAAVGSTKVNVNTCDEKAGFTSVCMISADGQKYPPVLISVGTTERCEKGWFGGGRHIFGSKYAKETLPNPLSQIKLIRTNKTDKIEPQSLTDHSLSGWTTLPTWLRYLYTLRYTWCPPNKDQDINSIKNRIVLICDSYPVHFSKEAKEFADLLNILLVQIPEGLTDTFQPLDYRIFGVMKNQSRSYLNMKIVAEITELFDVETENFTTTIDPVEPTSKKDAVAMLEMAWKRITDDLVLEAWGMALQQYINEEEDVDDYETVDIIQEQRNEIMQMHKEKLNEFVEIYLERQNTRKEKKRKANQQMTQPLNMFQGGGFMQQQQMMQPPIMFQGGGFMQQQQMMQPPTMFQGGGFIQEQYI</sequence>
<dbReference type="PANTHER" id="PTHR19303">
    <property type="entry name" value="TRANSPOSON"/>
    <property type="match status" value="1"/>
</dbReference>
<dbReference type="InterPro" id="IPR004875">
    <property type="entry name" value="DDE_SF_endonuclease_dom"/>
</dbReference>
<comment type="caution">
    <text evidence="2">The sequence shown here is derived from an EMBL/GenBank/DDBJ whole genome shotgun (WGS) entry which is preliminary data.</text>
</comment>
<dbReference type="Pfam" id="PF03184">
    <property type="entry name" value="DDE_1"/>
    <property type="match status" value="1"/>
</dbReference>
<evidence type="ECO:0000313" key="2">
    <source>
        <dbReference type="EMBL" id="KAK8845055.1"/>
    </source>
</evidence>
<proteinExistence type="predicted"/>